<evidence type="ECO:0000313" key="1">
    <source>
        <dbReference type="EMBL" id="MBA2949611.1"/>
    </source>
</evidence>
<dbReference type="EMBL" id="JACEHE010000020">
    <property type="protein sequence ID" value="MBA2949611.1"/>
    <property type="molecule type" value="Genomic_DNA"/>
</dbReference>
<evidence type="ECO:0000313" key="2">
    <source>
        <dbReference type="Proteomes" id="UP000545761"/>
    </source>
</evidence>
<name>A0A7W0IBY4_9ACTN</name>
<reference evidence="1 2" key="1">
    <citation type="submission" date="2020-07" db="EMBL/GenBank/DDBJ databases">
        <title>Streptomyces isolated from Indian soil.</title>
        <authorList>
            <person name="Mandal S."/>
            <person name="Maiti P.K."/>
        </authorList>
    </citation>
    <scope>NUCLEOTIDE SEQUENCE [LARGE SCALE GENOMIC DNA]</scope>
    <source>
        <strain evidence="1 2">PSKA28</strain>
    </source>
</reference>
<sequence length="79" mass="8570">MTNLTPPPTGLSALLGPFGRRPCRWETERLHAARGGHVCRDDVACTDGCERLPLVNFCRRPCGALTWAPQVTPNSGCHA</sequence>
<dbReference type="Proteomes" id="UP000545761">
    <property type="component" value="Unassembled WGS sequence"/>
</dbReference>
<organism evidence="1 2">
    <name type="scientific">Streptomyces himalayensis subsp. himalayensis</name>
    <dbReference type="NCBI Taxonomy" id="2756131"/>
    <lineage>
        <taxon>Bacteria</taxon>
        <taxon>Bacillati</taxon>
        <taxon>Actinomycetota</taxon>
        <taxon>Actinomycetes</taxon>
        <taxon>Kitasatosporales</taxon>
        <taxon>Streptomycetaceae</taxon>
        <taxon>Streptomyces</taxon>
        <taxon>Streptomyces himalayensis</taxon>
    </lineage>
</organism>
<gene>
    <name evidence="1" type="ORF">H1D24_28270</name>
</gene>
<protein>
    <submittedName>
        <fullName evidence="1">Uncharacterized protein</fullName>
    </submittedName>
</protein>
<dbReference type="RefSeq" id="WP_181660542.1">
    <property type="nucleotide sequence ID" value="NZ_JACEHE010000020.1"/>
</dbReference>
<dbReference type="AlphaFoldDB" id="A0A7W0IBY4"/>
<proteinExistence type="predicted"/>
<accession>A0A7W0IBY4</accession>
<comment type="caution">
    <text evidence="1">The sequence shown here is derived from an EMBL/GenBank/DDBJ whole genome shotgun (WGS) entry which is preliminary data.</text>
</comment>